<reference evidence="1" key="1">
    <citation type="submission" date="2020-11" db="EMBL/GenBank/DDBJ databases">
        <authorList>
            <consortium name="DOE Joint Genome Institute"/>
            <person name="Ahrendt S."/>
            <person name="Riley R."/>
            <person name="Andreopoulos W."/>
            <person name="Labutti K."/>
            <person name="Pangilinan J."/>
            <person name="Ruiz-Duenas F.J."/>
            <person name="Barrasa J.M."/>
            <person name="Sanchez-Garcia M."/>
            <person name="Camarero S."/>
            <person name="Miyauchi S."/>
            <person name="Serrano A."/>
            <person name="Linde D."/>
            <person name="Babiker R."/>
            <person name="Drula E."/>
            <person name="Ayuso-Fernandez I."/>
            <person name="Pacheco R."/>
            <person name="Padilla G."/>
            <person name="Ferreira P."/>
            <person name="Barriuso J."/>
            <person name="Kellner H."/>
            <person name="Castanera R."/>
            <person name="Alfaro M."/>
            <person name="Ramirez L."/>
            <person name="Pisabarro A.G."/>
            <person name="Kuo A."/>
            <person name="Tritt A."/>
            <person name="Lipzen A."/>
            <person name="He G."/>
            <person name="Yan M."/>
            <person name="Ng V."/>
            <person name="Cullen D."/>
            <person name="Martin F."/>
            <person name="Rosso M.-N."/>
            <person name="Henrissat B."/>
            <person name="Hibbett D."/>
            <person name="Martinez A.T."/>
            <person name="Grigoriev I.V."/>
        </authorList>
    </citation>
    <scope>NUCLEOTIDE SEQUENCE</scope>
    <source>
        <strain evidence="1">AH 40177</strain>
    </source>
</reference>
<dbReference type="Gene3D" id="3.40.50.720">
    <property type="entry name" value="NAD(P)-binding Rossmann-like Domain"/>
    <property type="match status" value="2"/>
</dbReference>
<proteinExistence type="predicted"/>
<dbReference type="GO" id="GO:0005737">
    <property type="term" value="C:cytoplasm"/>
    <property type="evidence" value="ECO:0007669"/>
    <property type="project" value="TreeGrafter"/>
</dbReference>
<evidence type="ECO:0000313" key="2">
    <source>
        <dbReference type="Proteomes" id="UP000772434"/>
    </source>
</evidence>
<dbReference type="EMBL" id="JADNRY010000119">
    <property type="protein sequence ID" value="KAF9064629.1"/>
    <property type="molecule type" value="Genomic_DNA"/>
</dbReference>
<dbReference type="PANTHER" id="PTHR48079">
    <property type="entry name" value="PROTEIN YEEZ"/>
    <property type="match status" value="1"/>
</dbReference>
<dbReference type="InterPro" id="IPR051783">
    <property type="entry name" value="NAD(P)-dependent_oxidoreduct"/>
</dbReference>
<dbReference type="PANTHER" id="PTHR48079:SF6">
    <property type="entry name" value="NAD(P)-BINDING DOMAIN-CONTAINING PROTEIN-RELATED"/>
    <property type="match status" value="1"/>
</dbReference>
<dbReference type="SUPFAM" id="SSF51735">
    <property type="entry name" value="NAD(P)-binding Rossmann-fold domains"/>
    <property type="match status" value="1"/>
</dbReference>
<protein>
    <submittedName>
        <fullName evidence="1">Uncharacterized protein</fullName>
    </submittedName>
</protein>
<dbReference type="AlphaFoldDB" id="A0A9P5PK04"/>
<accession>A0A9P5PK04</accession>
<sequence>MSGSSIFLLGAAGYIAGQLLVSLAAEYPSFAIRALDKDLSPSKVKQLQSFHPKLEVIEGYLADVNMIEAEAKKADIVINVSLVSDMDSINAILRGLKQRGSSGSLSTPIYIHMMGTGLLGDDAFGEFFAPRHIWKSTSKAIGLGSNACELIVEASKTGFVRTMIALPGLIYGVGPGLQRVSLPQRVFLNLASLTGHVGTFGPGRNVMNFVHLKDVASAMLAMLNGALEGKNMSEGENGFYFIASKYMISISDLGTIMGDVNAFQPRAYLKSQADPILTQVVEKVGPLEHASVRIVASAIMSSNQFCRAERLAKEFGWSPRYTESESFFESIPREVEVCVKDLGLEAAFKDAKARSM</sequence>
<dbReference type="OrthoDB" id="2130169at2759"/>
<evidence type="ECO:0000313" key="1">
    <source>
        <dbReference type="EMBL" id="KAF9064629.1"/>
    </source>
</evidence>
<organism evidence="1 2">
    <name type="scientific">Rhodocollybia butyracea</name>
    <dbReference type="NCBI Taxonomy" id="206335"/>
    <lineage>
        <taxon>Eukaryota</taxon>
        <taxon>Fungi</taxon>
        <taxon>Dikarya</taxon>
        <taxon>Basidiomycota</taxon>
        <taxon>Agaricomycotina</taxon>
        <taxon>Agaricomycetes</taxon>
        <taxon>Agaricomycetidae</taxon>
        <taxon>Agaricales</taxon>
        <taxon>Marasmiineae</taxon>
        <taxon>Omphalotaceae</taxon>
        <taxon>Rhodocollybia</taxon>
    </lineage>
</organism>
<name>A0A9P5PK04_9AGAR</name>
<dbReference type="Proteomes" id="UP000772434">
    <property type="component" value="Unassembled WGS sequence"/>
</dbReference>
<dbReference type="InterPro" id="IPR036291">
    <property type="entry name" value="NAD(P)-bd_dom_sf"/>
</dbReference>
<dbReference type="GO" id="GO:0004029">
    <property type="term" value="F:aldehyde dehydrogenase (NAD+) activity"/>
    <property type="evidence" value="ECO:0007669"/>
    <property type="project" value="TreeGrafter"/>
</dbReference>
<comment type="caution">
    <text evidence="1">The sequence shown here is derived from an EMBL/GenBank/DDBJ whole genome shotgun (WGS) entry which is preliminary data.</text>
</comment>
<keyword evidence="2" id="KW-1185">Reference proteome</keyword>
<gene>
    <name evidence="1" type="ORF">BDP27DRAFT_1450643</name>
</gene>